<proteinExistence type="predicted"/>
<name>A0A0G1YP72_9BACT</name>
<gene>
    <name evidence="2" type="ORF">UY44_C0017G0002</name>
</gene>
<dbReference type="EMBL" id="LCPZ01000017">
    <property type="protein sequence ID" value="KKW08144.1"/>
    <property type="molecule type" value="Genomic_DNA"/>
</dbReference>
<feature type="transmembrane region" description="Helical" evidence="1">
    <location>
        <begin position="62"/>
        <end position="82"/>
    </location>
</feature>
<keyword evidence="1" id="KW-0812">Transmembrane</keyword>
<evidence type="ECO:0000256" key="1">
    <source>
        <dbReference type="SAM" id="Phobius"/>
    </source>
</evidence>
<accession>A0A0G1YP72</accession>
<dbReference type="AlphaFoldDB" id="A0A0G1YP72"/>
<evidence type="ECO:0000313" key="3">
    <source>
        <dbReference type="Proteomes" id="UP000033965"/>
    </source>
</evidence>
<dbReference type="Gene3D" id="1.20.1280.290">
    <property type="match status" value="1"/>
</dbReference>
<comment type="caution">
    <text evidence="2">The sequence shown here is derived from an EMBL/GenBank/DDBJ whole genome shotgun (WGS) entry which is preliminary data.</text>
</comment>
<organism evidence="2 3">
    <name type="scientific">Candidatus Kaiserbacteria bacterium GW2011_GWA2_49_19</name>
    <dbReference type="NCBI Taxonomy" id="1618669"/>
    <lineage>
        <taxon>Bacteria</taxon>
        <taxon>Candidatus Kaiseribacteriota</taxon>
    </lineage>
</organism>
<keyword evidence="1" id="KW-1133">Transmembrane helix</keyword>
<evidence type="ECO:0008006" key="4">
    <source>
        <dbReference type="Google" id="ProtNLM"/>
    </source>
</evidence>
<keyword evidence="1" id="KW-0472">Membrane</keyword>
<dbReference type="Pfam" id="PF03083">
    <property type="entry name" value="MtN3_slv"/>
    <property type="match status" value="1"/>
</dbReference>
<dbReference type="Proteomes" id="UP000033965">
    <property type="component" value="Unassembled WGS sequence"/>
</dbReference>
<dbReference type="InterPro" id="IPR004316">
    <property type="entry name" value="SWEET_rpt"/>
</dbReference>
<sequence>MLTAIFGTLATATGTCLMLPQLYKTFKTKSVKDVSWGMLVVYFLNSIFWLIYGLLINATPIVFTNIIALVVSIAQIILQVRYSKESNAMI</sequence>
<reference evidence="2 3" key="1">
    <citation type="journal article" date="2015" name="Nature">
        <title>rRNA introns, odd ribosomes, and small enigmatic genomes across a large radiation of phyla.</title>
        <authorList>
            <person name="Brown C.T."/>
            <person name="Hug L.A."/>
            <person name="Thomas B.C."/>
            <person name="Sharon I."/>
            <person name="Castelle C.J."/>
            <person name="Singh A."/>
            <person name="Wilkins M.J."/>
            <person name="Williams K.H."/>
            <person name="Banfield J.F."/>
        </authorList>
    </citation>
    <scope>NUCLEOTIDE SEQUENCE [LARGE SCALE GENOMIC DNA]</scope>
</reference>
<evidence type="ECO:0000313" key="2">
    <source>
        <dbReference type="EMBL" id="KKW08144.1"/>
    </source>
</evidence>
<feature type="transmembrane region" description="Helical" evidence="1">
    <location>
        <begin position="34"/>
        <end position="55"/>
    </location>
</feature>
<protein>
    <recommendedName>
        <fullName evidence="4">MtN3 and saliva related transmembrane protein</fullName>
    </recommendedName>
</protein>
<dbReference type="GO" id="GO:0016020">
    <property type="term" value="C:membrane"/>
    <property type="evidence" value="ECO:0007669"/>
    <property type="project" value="InterPro"/>
</dbReference>